<dbReference type="PROSITE" id="PS51273">
    <property type="entry name" value="GATASE_TYPE_1"/>
    <property type="match status" value="1"/>
</dbReference>
<comment type="caution">
    <text evidence="1">The sequence shown here is derived from an EMBL/GenBank/DDBJ whole genome shotgun (WGS) entry which is preliminary data.</text>
</comment>
<dbReference type="EMBL" id="PPCN01000001">
    <property type="protein sequence ID" value="POF33811.1"/>
    <property type="molecule type" value="Genomic_DNA"/>
</dbReference>
<dbReference type="Proteomes" id="UP000236959">
    <property type="component" value="Unassembled WGS sequence"/>
</dbReference>
<dbReference type="Pfam" id="PF07722">
    <property type="entry name" value="Peptidase_C26"/>
    <property type="match status" value="1"/>
</dbReference>
<gene>
    <name evidence="1" type="ORF">CLV41_101260</name>
</gene>
<dbReference type="Gene3D" id="3.40.50.880">
    <property type="match status" value="1"/>
</dbReference>
<name>A0A2S3V1F9_9HYPH</name>
<protein>
    <submittedName>
        <fullName evidence="1">Putative glutamine amidotransferase</fullName>
    </submittedName>
</protein>
<dbReference type="AlphaFoldDB" id="A0A2S3V1F9"/>
<dbReference type="SUPFAM" id="SSF52317">
    <property type="entry name" value="Class I glutamine amidotransferase-like"/>
    <property type="match status" value="1"/>
</dbReference>
<dbReference type="GO" id="GO:0016740">
    <property type="term" value="F:transferase activity"/>
    <property type="evidence" value="ECO:0007669"/>
    <property type="project" value="UniProtKB-KW"/>
</dbReference>
<dbReference type="PANTHER" id="PTHR43235:SF1">
    <property type="entry name" value="GLUTAMINE AMIDOTRANSFERASE PB2B2.05-RELATED"/>
    <property type="match status" value="1"/>
</dbReference>
<keyword evidence="1" id="KW-0808">Transferase</keyword>
<reference evidence="1 2" key="1">
    <citation type="submission" date="2018-01" db="EMBL/GenBank/DDBJ databases">
        <title>Genomic Encyclopedia of Archaeal and Bacterial Type Strains, Phase II (KMG-II): from individual species to whole genera.</title>
        <authorList>
            <person name="Goeker M."/>
        </authorList>
    </citation>
    <scope>NUCLEOTIDE SEQUENCE [LARGE SCALE GENOMIC DNA]</scope>
    <source>
        <strain evidence="1 2">DSM 17023</strain>
    </source>
</reference>
<dbReference type="RefSeq" id="WP_103220474.1">
    <property type="nucleotide sequence ID" value="NZ_PPCN01000001.1"/>
</dbReference>
<dbReference type="GO" id="GO:0033969">
    <property type="term" value="F:gamma-glutamyl-gamma-aminobutyrate hydrolase activity"/>
    <property type="evidence" value="ECO:0007669"/>
    <property type="project" value="TreeGrafter"/>
</dbReference>
<proteinExistence type="predicted"/>
<dbReference type="CDD" id="cd01745">
    <property type="entry name" value="GATase1_2"/>
    <property type="match status" value="1"/>
</dbReference>
<dbReference type="PANTHER" id="PTHR43235">
    <property type="entry name" value="GLUTAMINE AMIDOTRANSFERASE PB2B2.05-RELATED"/>
    <property type="match status" value="1"/>
</dbReference>
<dbReference type="InterPro" id="IPR044668">
    <property type="entry name" value="PuuD-like"/>
</dbReference>
<dbReference type="OrthoDB" id="9813383at2"/>
<dbReference type="GO" id="GO:0005829">
    <property type="term" value="C:cytosol"/>
    <property type="evidence" value="ECO:0007669"/>
    <property type="project" value="TreeGrafter"/>
</dbReference>
<dbReference type="InterPro" id="IPR011697">
    <property type="entry name" value="Peptidase_C26"/>
</dbReference>
<sequence>MKPLIGVSTSARGGWRSFLAIRFALWRAGATARRITAGKPYDLDELDGVIAGGGDDISATLYGGALIPDVRLDPQRDALELQLIRSAVSRGLPVLGICRGAQMINVALGGTLHADVWEAFKSAPEMRTVLPRKRITVLESSWLDTILECDGCRVNALHHQSVDKIGHGLRVSARDDYGIIQAIESVSRPQVLGVQWHPELMPFTSNQLRLFSWLADTAGNRKPEPGHFMPGFGRQAG</sequence>
<accession>A0A2S3V1F9</accession>
<evidence type="ECO:0000313" key="1">
    <source>
        <dbReference type="EMBL" id="POF33811.1"/>
    </source>
</evidence>
<dbReference type="InterPro" id="IPR029062">
    <property type="entry name" value="Class_I_gatase-like"/>
</dbReference>
<dbReference type="GO" id="GO:0006598">
    <property type="term" value="P:polyamine catabolic process"/>
    <property type="evidence" value="ECO:0007669"/>
    <property type="project" value="TreeGrafter"/>
</dbReference>
<evidence type="ECO:0000313" key="2">
    <source>
        <dbReference type="Proteomes" id="UP000236959"/>
    </source>
</evidence>
<keyword evidence="1" id="KW-0315">Glutamine amidotransferase</keyword>
<organism evidence="1 2">
    <name type="scientific">Roseibium marinum</name>
    <dbReference type="NCBI Taxonomy" id="281252"/>
    <lineage>
        <taxon>Bacteria</taxon>
        <taxon>Pseudomonadati</taxon>
        <taxon>Pseudomonadota</taxon>
        <taxon>Alphaproteobacteria</taxon>
        <taxon>Hyphomicrobiales</taxon>
        <taxon>Stappiaceae</taxon>
        <taxon>Roseibium</taxon>
    </lineage>
</organism>
<keyword evidence="2" id="KW-1185">Reference proteome</keyword>